<reference evidence="2" key="1">
    <citation type="submission" date="2019-09" db="EMBL/GenBank/DDBJ databases">
        <title>Draft genome information of white flower Hibiscus syriacus.</title>
        <authorList>
            <person name="Kim Y.-M."/>
        </authorList>
    </citation>
    <scope>NUCLEOTIDE SEQUENCE [LARGE SCALE GENOMIC DNA]</scope>
    <source>
        <strain evidence="2">YM2019G1</strain>
    </source>
</reference>
<dbReference type="GO" id="GO:0005783">
    <property type="term" value="C:endoplasmic reticulum"/>
    <property type="evidence" value="ECO:0007669"/>
    <property type="project" value="TreeGrafter"/>
</dbReference>
<dbReference type="InterPro" id="IPR009305">
    <property type="entry name" value="Mpo1-like"/>
</dbReference>
<dbReference type="EMBL" id="VEPZ02001112">
    <property type="protein sequence ID" value="KAE8693941.1"/>
    <property type="molecule type" value="Genomic_DNA"/>
</dbReference>
<comment type="caution">
    <text evidence="2">The sequence shown here is derived from an EMBL/GenBank/DDBJ whole genome shotgun (WGS) entry which is preliminary data.</text>
</comment>
<dbReference type="GO" id="GO:0046521">
    <property type="term" value="P:sphingoid catabolic process"/>
    <property type="evidence" value="ECO:0007669"/>
    <property type="project" value="TreeGrafter"/>
</dbReference>
<dbReference type="Pfam" id="PF06127">
    <property type="entry name" value="Mpo1-like"/>
    <property type="match status" value="1"/>
</dbReference>
<evidence type="ECO:0000313" key="2">
    <source>
        <dbReference type="EMBL" id="KAE8693941.1"/>
    </source>
</evidence>
<gene>
    <name evidence="2" type="ORF">F3Y22_tig00110788pilonHSYRG00147</name>
</gene>
<sequence length="209" mass="23556">MGKPRLFDLENHFAYYGAYHSNPINILIHTLFVWPIFFTSLILFYFTPAFYDLSQAGILPSGFNHALVLNYGSAFSFFLGLFYVVLDKKAGSLAAFLCLACWLGASSIAAKLGYSLAWKVVMVAQVLCWSGQFLGHGVFEKRAPALLDNLVQAILMAPFFVLLEPFLYLVQVLQSLFGYEPYPGFQARVNAKIKAEIKEWQDKKQKKVS</sequence>
<feature type="transmembrane region" description="Helical" evidence="1">
    <location>
        <begin position="116"/>
        <end position="138"/>
    </location>
</feature>
<dbReference type="PANTHER" id="PTHR28026">
    <property type="entry name" value="DUF962 DOMAIN PROTEIN (AFU_ORTHOLOGUE AFUA_8G05310)"/>
    <property type="match status" value="1"/>
</dbReference>
<keyword evidence="1" id="KW-0812">Transmembrane</keyword>
<dbReference type="Proteomes" id="UP000436088">
    <property type="component" value="Unassembled WGS sequence"/>
</dbReference>
<keyword evidence="1" id="KW-0472">Membrane</keyword>
<feature type="transmembrane region" description="Helical" evidence="1">
    <location>
        <begin position="26"/>
        <end position="46"/>
    </location>
</feature>
<evidence type="ECO:0000256" key="1">
    <source>
        <dbReference type="SAM" id="Phobius"/>
    </source>
</evidence>
<dbReference type="PANTHER" id="PTHR28026:SF9">
    <property type="entry name" value="2-HYDROXY-PALMITIC ACID DIOXYGENASE MPO1"/>
    <property type="match status" value="1"/>
</dbReference>
<accession>A0A6A2ZPJ2</accession>
<feature type="transmembrane region" description="Helical" evidence="1">
    <location>
        <begin position="66"/>
        <end position="86"/>
    </location>
</feature>
<keyword evidence="3" id="KW-1185">Reference proteome</keyword>
<protein>
    <submittedName>
        <fullName evidence="2">NAC100 protein</fullName>
    </submittedName>
</protein>
<dbReference type="GO" id="GO:0016020">
    <property type="term" value="C:membrane"/>
    <property type="evidence" value="ECO:0007669"/>
    <property type="project" value="GOC"/>
</dbReference>
<feature type="transmembrane region" description="Helical" evidence="1">
    <location>
        <begin position="93"/>
        <end position="110"/>
    </location>
</feature>
<feature type="transmembrane region" description="Helical" evidence="1">
    <location>
        <begin position="150"/>
        <end position="170"/>
    </location>
</feature>
<name>A0A6A2ZPJ2_HIBSY</name>
<organism evidence="2 3">
    <name type="scientific">Hibiscus syriacus</name>
    <name type="common">Rose of Sharon</name>
    <dbReference type="NCBI Taxonomy" id="106335"/>
    <lineage>
        <taxon>Eukaryota</taxon>
        <taxon>Viridiplantae</taxon>
        <taxon>Streptophyta</taxon>
        <taxon>Embryophyta</taxon>
        <taxon>Tracheophyta</taxon>
        <taxon>Spermatophyta</taxon>
        <taxon>Magnoliopsida</taxon>
        <taxon>eudicotyledons</taxon>
        <taxon>Gunneridae</taxon>
        <taxon>Pentapetalae</taxon>
        <taxon>rosids</taxon>
        <taxon>malvids</taxon>
        <taxon>Malvales</taxon>
        <taxon>Malvaceae</taxon>
        <taxon>Malvoideae</taxon>
        <taxon>Hibiscus</taxon>
    </lineage>
</organism>
<dbReference type="AlphaFoldDB" id="A0A6A2ZPJ2"/>
<keyword evidence="1" id="KW-1133">Transmembrane helix</keyword>
<proteinExistence type="predicted"/>
<evidence type="ECO:0000313" key="3">
    <source>
        <dbReference type="Proteomes" id="UP000436088"/>
    </source>
</evidence>